<proteinExistence type="inferred from homology"/>
<dbReference type="Gene3D" id="3.30.1390.10">
    <property type="match status" value="1"/>
</dbReference>
<dbReference type="Proteomes" id="UP000007110">
    <property type="component" value="Unassembled WGS sequence"/>
</dbReference>
<keyword evidence="9" id="KW-0687">Ribonucleoprotein</keyword>
<dbReference type="GO" id="GO:0005762">
    <property type="term" value="C:mitochondrial large ribosomal subunit"/>
    <property type="evidence" value="ECO:0000318"/>
    <property type="project" value="GO_Central"/>
</dbReference>
<evidence type="ECO:0000256" key="4">
    <source>
        <dbReference type="ARBA" id="ARBA00022843"/>
    </source>
</evidence>
<dbReference type="FunFam" id="1.20.5.710:FF:000006">
    <property type="entry name" value="39S ribosomal protein L12, mitochondrial"/>
    <property type="match status" value="1"/>
</dbReference>
<comment type="subcellular location">
    <subcellularLocation>
        <location evidence="1">Mitochondrion</location>
    </subcellularLocation>
</comment>
<dbReference type="KEGG" id="spu:585458"/>
<keyword evidence="5" id="KW-0809">Transit peptide</keyword>
<dbReference type="FunCoup" id="A0A7M7GIG3">
    <property type="interactions" value="1641"/>
</dbReference>
<dbReference type="GO" id="GO:0003729">
    <property type="term" value="F:mRNA binding"/>
    <property type="evidence" value="ECO:0000318"/>
    <property type="project" value="GO_Central"/>
</dbReference>
<dbReference type="PANTHER" id="PTHR45987">
    <property type="entry name" value="39S RIBOSOMAL PROTEIN L12"/>
    <property type="match status" value="1"/>
</dbReference>
<dbReference type="InParanoid" id="A0A7M7GIG3"/>
<dbReference type="Pfam" id="PF16320">
    <property type="entry name" value="Ribosomal_L12_N"/>
    <property type="match status" value="1"/>
</dbReference>
<evidence type="ECO:0000256" key="12">
    <source>
        <dbReference type="ARBA" id="ARBA00075329"/>
    </source>
</evidence>
<evidence type="ECO:0000256" key="5">
    <source>
        <dbReference type="ARBA" id="ARBA00022946"/>
    </source>
</evidence>
<dbReference type="RefSeq" id="XP_003728606.1">
    <property type="nucleotide sequence ID" value="XM_003728558.3"/>
</dbReference>
<keyword evidence="8" id="KW-0496">Mitochondrion</keyword>
<dbReference type="OrthoDB" id="250175at2759"/>
<evidence type="ECO:0000256" key="6">
    <source>
        <dbReference type="ARBA" id="ARBA00022980"/>
    </source>
</evidence>
<dbReference type="AlphaFoldDB" id="A0A7M7GIG3"/>
<dbReference type="GO" id="GO:0003735">
    <property type="term" value="F:structural constituent of ribosome"/>
    <property type="evidence" value="ECO:0000318"/>
    <property type="project" value="GO_Central"/>
</dbReference>
<dbReference type="InterPro" id="IPR000206">
    <property type="entry name" value="Ribosomal_bL12"/>
</dbReference>
<keyword evidence="4" id="KW-0832">Ubl conjugation</keyword>
<sequence length="212" mass="23091">MNTAASSLRPNFRLLTLGRRLSRNIDEVHTPLAARIRLHHSSRPFNANTPRVIACTRQYSNGAIPAPSRDNEPKQYPEKISSLVDQIAALKLSEVSDLNELLKKTLNIQDAPMMAVGAAPAVAASAEQEDDEGDVVKAPEKTQFTVKLNKFDDTSKVKLIKAIKALTSGMNLVQAKKFVESAPQVVKADVGKTEAEEIMKQLTEAGGTCEIE</sequence>
<dbReference type="PANTHER" id="PTHR45987:SF4">
    <property type="entry name" value="LARGE RIBOSOMAL SUBUNIT PROTEIN BL12M"/>
    <property type="match status" value="1"/>
</dbReference>
<dbReference type="GO" id="GO:0005743">
    <property type="term" value="C:mitochondrial inner membrane"/>
    <property type="evidence" value="ECO:0007669"/>
    <property type="project" value="UniProtKB-ARBA"/>
</dbReference>
<comment type="similarity">
    <text evidence="2">Belongs to the bacterial ribosomal protein bL12 family.</text>
</comment>
<keyword evidence="3" id="KW-1017">Isopeptide bond</keyword>
<dbReference type="InterPro" id="IPR008932">
    <property type="entry name" value="Ribosomal_bL12_oligo"/>
</dbReference>
<dbReference type="SUPFAM" id="SSF54736">
    <property type="entry name" value="ClpS-like"/>
    <property type="match status" value="1"/>
</dbReference>
<dbReference type="FunFam" id="3.30.1390.10:FF:000001">
    <property type="entry name" value="50S ribosomal protein L7/L12"/>
    <property type="match status" value="1"/>
</dbReference>
<feature type="domain" description="Large ribosomal subunit protein bL12 oligomerization" evidence="14">
    <location>
        <begin position="79"/>
        <end position="125"/>
    </location>
</feature>
<dbReference type="GeneID" id="585458"/>
<evidence type="ECO:0000256" key="10">
    <source>
        <dbReference type="ARBA" id="ARBA00058301"/>
    </source>
</evidence>
<dbReference type="InterPro" id="IPR036235">
    <property type="entry name" value="Ribosomal_bL12_oligo_N_sf"/>
</dbReference>
<protein>
    <recommendedName>
        <fullName evidence="11">Large ribosomal subunit protein bL12m</fullName>
    </recommendedName>
    <alternativeName>
        <fullName evidence="12">39S ribosomal protein L12, mitochondrial</fullName>
    </alternativeName>
</protein>
<evidence type="ECO:0000313" key="15">
    <source>
        <dbReference type="EnsemblMetazoa" id="XP_003728606"/>
    </source>
</evidence>
<comment type="function">
    <text evidence="10">As a component of the mitochondrial large ribosomal subunit, plays a role in mitochondrial translation. When present in mitochondria as a free protein not associated with the ribosome, associates with mitochondrial RNA polymerase POLRMT to activate transcription. Required for POLRMT stability.</text>
</comment>
<reference evidence="15" key="2">
    <citation type="submission" date="2021-01" db="UniProtKB">
        <authorList>
            <consortium name="EnsemblMetazoa"/>
        </authorList>
    </citation>
    <scope>IDENTIFICATION</scope>
</reference>
<keyword evidence="7" id="KW-0007">Acetylation</keyword>
<accession>A0A7M7GIG3</accession>
<evidence type="ECO:0000256" key="1">
    <source>
        <dbReference type="ARBA" id="ARBA00004173"/>
    </source>
</evidence>
<dbReference type="EnsemblMetazoa" id="XM_003728558">
    <property type="protein sequence ID" value="XP_003728606"/>
    <property type="gene ID" value="LOC585458"/>
</dbReference>
<name>A0A7M7GIG3_STRPU</name>
<evidence type="ECO:0000259" key="14">
    <source>
        <dbReference type="Pfam" id="PF16320"/>
    </source>
</evidence>
<dbReference type="InterPro" id="IPR014719">
    <property type="entry name" value="Ribosomal_bL12_C/ClpS-like"/>
</dbReference>
<evidence type="ECO:0000313" key="16">
    <source>
        <dbReference type="Proteomes" id="UP000007110"/>
    </source>
</evidence>
<organism evidence="15 16">
    <name type="scientific">Strongylocentrotus purpuratus</name>
    <name type="common">Purple sea urchin</name>
    <dbReference type="NCBI Taxonomy" id="7668"/>
    <lineage>
        <taxon>Eukaryota</taxon>
        <taxon>Metazoa</taxon>
        <taxon>Echinodermata</taxon>
        <taxon>Eleutherozoa</taxon>
        <taxon>Echinozoa</taxon>
        <taxon>Echinoidea</taxon>
        <taxon>Euechinoidea</taxon>
        <taxon>Echinacea</taxon>
        <taxon>Camarodonta</taxon>
        <taxon>Echinidea</taxon>
        <taxon>Strongylocentrotidae</taxon>
        <taxon>Strongylocentrotus</taxon>
    </lineage>
</organism>
<evidence type="ECO:0000256" key="9">
    <source>
        <dbReference type="ARBA" id="ARBA00023274"/>
    </source>
</evidence>
<keyword evidence="6" id="KW-0689">Ribosomal protein</keyword>
<dbReference type="Gene3D" id="1.20.5.710">
    <property type="entry name" value="Single helix bin"/>
    <property type="match status" value="1"/>
</dbReference>
<evidence type="ECO:0000256" key="2">
    <source>
        <dbReference type="ARBA" id="ARBA00007197"/>
    </source>
</evidence>
<evidence type="ECO:0000256" key="11">
    <source>
        <dbReference type="ARBA" id="ARBA00072684"/>
    </source>
</evidence>
<dbReference type="OMA" id="DPTQHRS"/>
<evidence type="ECO:0000259" key="13">
    <source>
        <dbReference type="Pfam" id="PF00542"/>
    </source>
</evidence>
<evidence type="ECO:0000256" key="7">
    <source>
        <dbReference type="ARBA" id="ARBA00022990"/>
    </source>
</evidence>
<feature type="domain" description="Large ribosomal subunit protein bL12 C-terminal" evidence="13">
    <location>
        <begin position="144"/>
        <end position="212"/>
    </location>
</feature>
<dbReference type="Pfam" id="PF00542">
    <property type="entry name" value="Ribosomal_L12"/>
    <property type="match status" value="1"/>
</dbReference>
<dbReference type="GO" id="GO:0006412">
    <property type="term" value="P:translation"/>
    <property type="evidence" value="ECO:0000318"/>
    <property type="project" value="GO_Central"/>
</dbReference>
<keyword evidence="16" id="KW-1185">Reference proteome</keyword>
<dbReference type="InterPro" id="IPR013823">
    <property type="entry name" value="Ribosomal_bL12_C"/>
</dbReference>
<evidence type="ECO:0000256" key="3">
    <source>
        <dbReference type="ARBA" id="ARBA00022499"/>
    </source>
</evidence>
<evidence type="ECO:0000256" key="8">
    <source>
        <dbReference type="ARBA" id="ARBA00023128"/>
    </source>
</evidence>
<reference evidence="16" key="1">
    <citation type="submission" date="2015-02" db="EMBL/GenBank/DDBJ databases">
        <title>Genome sequencing for Strongylocentrotus purpuratus.</title>
        <authorList>
            <person name="Murali S."/>
            <person name="Liu Y."/>
            <person name="Vee V."/>
            <person name="English A."/>
            <person name="Wang M."/>
            <person name="Skinner E."/>
            <person name="Han Y."/>
            <person name="Muzny D.M."/>
            <person name="Worley K.C."/>
            <person name="Gibbs R.A."/>
        </authorList>
    </citation>
    <scope>NUCLEOTIDE SEQUENCE</scope>
</reference>
<dbReference type="SUPFAM" id="SSF48300">
    <property type="entry name" value="Ribosomal protein L7/12, oligomerisation (N-terminal) domain"/>
    <property type="match status" value="1"/>
</dbReference>